<keyword evidence="3 6" id="KW-0812">Transmembrane</keyword>
<feature type="transmembrane region" description="Helical" evidence="6">
    <location>
        <begin position="255"/>
        <end position="274"/>
    </location>
</feature>
<feature type="transmembrane region" description="Helical" evidence="6">
    <location>
        <begin position="373"/>
        <end position="394"/>
    </location>
</feature>
<feature type="transmembrane region" description="Helical" evidence="6">
    <location>
        <begin position="309"/>
        <end position="332"/>
    </location>
</feature>
<keyword evidence="9" id="KW-1185">Reference proteome</keyword>
<keyword evidence="2" id="KW-1003">Cell membrane</keyword>
<gene>
    <name evidence="8" type="ORF">HNR65_002063</name>
</gene>
<dbReference type="InterPro" id="IPR011701">
    <property type="entry name" value="MFS"/>
</dbReference>
<feature type="transmembrane region" description="Helical" evidence="6">
    <location>
        <begin position="116"/>
        <end position="135"/>
    </location>
</feature>
<evidence type="ECO:0000256" key="6">
    <source>
        <dbReference type="SAM" id="Phobius"/>
    </source>
</evidence>
<feature type="transmembrane region" description="Helical" evidence="6">
    <location>
        <begin position="20"/>
        <end position="40"/>
    </location>
</feature>
<reference evidence="8 9" key="1">
    <citation type="submission" date="2020-07" db="EMBL/GenBank/DDBJ databases">
        <title>Genomic Encyclopedia of Type Strains, Phase IV (KMG-IV): sequencing the most valuable type-strain genomes for metagenomic binning, comparative biology and taxonomic classification.</title>
        <authorList>
            <person name="Goeker M."/>
        </authorList>
    </citation>
    <scope>NUCLEOTIDE SEQUENCE [LARGE SCALE GENOMIC DNA]</scope>
    <source>
        <strain evidence="8 9">DSM 17721</strain>
    </source>
</reference>
<evidence type="ECO:0000256" key="1">
    <source>
        <dbReference type="ARBA" id="ARBA00004651"/>
    </source>
</evidence>
<dbReference type="Pfam" id="PF07690">
    <property type="entry name" value="MFS_1"/>
    <property type="match status" value="1"/>
</dbReference>
<dbReference type="Proteomes" id="UP000525298">
    <property type="component" value="Unassembled WGS sequence"/>
</dbReference>
<evidence type="ECO:0000256" key="4">
    <source>
        <dbReference type="ARBA" id="ARBA00022989"/>
    </source>
</evidence>
<keyword evidence="4 6" id="KW-1133">Transmembrane helix</keyword>
<dbReference type="GO" id="GO:0022857">
    <property type="term" value="F:transmembrane transporter activity"/>
    <property type="evidence" value="ECO:0007669"/>
    <property type="project" value="InterPro"/>
</dbReference>
<dbReference type="SUPFAM" id="SSF103473">
    <property type="entry name" value="MFS general substrate transporter"/>
    <property type="match status" value="1"/>
</dbReference>
<dbReference type="PROSITE" id="PS50850">
    <property type="entry name" value="MFS"/>
    <property type="match status" value="1"/>
</dbReference>
<dbReference type="EMBL" id="JACDUS010000005">
    <property type="protein sequence ID" value="MBA2881732.1"/>
    <property type="molecule type" value="Genomic_DNA"/>
</dbReference>
<dbReference type="InterPro" id="IPR050189">
    <property type="entry name" value="MFS_Efflux_Transporters"/>
</dbReference>
<feature type="transmembrane region" description="Helical" evidence="6">
    <location>
        <begin position="344"/>
        <end position="367"/>
    </location>
</feature>
<feature type="transmembrane region" description="Helical" evidence="6">
    <location>
        <begin position="219"/>
        <end position="243"/>
    </location>
</feature>
<organism evidence="8 9">
    <name type="scientific">Desulfosalsimonas propionicica</name>
    <dbReference type="NCBI Taxonomy" id="332175"/>
    <lineage>
        <taxon>Bacteria</taxon>
        <taxon>Pseudomonadati</taxon>
        <taxon>Thermodesulfobacteriota</taxon>
        <taxon>Desulfobacteria</taxon>
        <taxon>Desulfobacterales</taxon>
        <taxon>Desulfosalsimonadaceae</taxon>
        <taxon>Desulfosalsimonas</taxon>
    </lineage>
</organism>
<sequence length="396" mass="41619">MQTSNTNKTIPPPFFRPDPLVPILFITLIFFMTFLARVMFSPLMPSIETEMHLSHAQAGSMFLIMSIGYFIALAGSGFISARIYHRFTIVAAACGAGVSLILAAASYQYWQLQAAIFLLGMAAGTYLPSGISSLTSMVDARNWGKAVSIHEMAPNLAFVTAPVIAQFFLLYFTWRSMPAAVGAACLLLGAGFAIWGKGGDFPGKPPGAEAIRDLAATRAFWFMVLLFAAAVSSTMGLYTMLPLYLVKELEVSQSFANSLVALSRLPGVAMALAAGWATDRFGPRRTITLMLGLTGMATIGIGICRDPGLATGLIIAQAGLSTGYFPAGFALLSAIAPAKHRNVAISLAIPLAFVYGGGIAPAIIGITGDAGSFATGIVLVGILICLGSVLPVFIKN</sequence>
<dbReference type="AlphaFoldDB" id="A0A7W0HKY4"/>
<feature type="transmembrane region" description="Helical" evidence="6">
    <location>
        <begin position="180"/>
        <end position="198"/>
    </location>
</feature>
<dbReference type="GO" id="GO:0005886">
    <property type="term" value="C:plasma membrane"/>
    <property type="evidence" value="ECO:0007669"/>
    <property type="project" value="UniProtKB-SubCell"/>
</dbReference>
<feature type="transmembrane region" description="Helical" evidence="6">
    <location>
        <begin position="60"/>
        <end position="80"/>
    </location>
</feature>
<evidence type="ECO:0000256" key="3">
    <source>
        <dbReference type="ARBA" id="ARBA00022692"/>
    </source>
</evidence>
<evidence type="ECO:0000256" key="5">
    <source>
        <dbReference type="ARBA" id="ARBA00023136"/>
    </source>
</evidence>
<comment type="subcellular location">
    <subcellularLocation>
        <location evidence="1">Cell membrane</location>
        <topology evidence="1">Multi-pass membrane protein</topology>
    </subcellularLocation>
</comment>
<evidence type="ECO:0000313" key="8">
    <source>
        <dbReference type="EMBL" id="MBA2881732.1"/>
    </source>
</evidence>
<feature type="transmembrane region" description="Helical" evidence="6">
    <location>
        <begin position="87"/>
        <end position="110"/>
    </location>
</feature>
<evidence type="ECO:0000259" key="7">
    <source>
        <dbReference type="PROSITE" id="PS50850"/>
    </source>
</evidence>
<evidence type="ECO:0000313" key="9">
    <source>
        <dbReference type="Proteomes" id="UP000525298"/>
    </source>
</evidence>
<protein>
    <submittedName>
        <fullName evidence="8">NNP family nitrate/nitrite transporter-like MFS transporter</fullName>
    </submittedName>
</protein>
<dbReference type="InterPro" id="IPR020846">
    <property type="entry name" value="MFS_dom"/>
</dbReference>
<keyword evidence="5 6" id="KW-0472">Membrane</keyword>
<dbReference type="RefSeq" id="WP_181551392.1">
    <property type="nucleotide sequence ID" value="NZ_JACDUS010000005.1"/>
</dbReference>
<dbReference type="PANTHER" id="PTHR43124">
    <property type="entry name" value="PURINE EFFLUX PUMP PBUE"/>
    <property type="match status" value="1"/>
</dbReference>
<evidence type="ECO:0000256" key="2">
    <source>
        <dbReference type="ARBA" id="ARBA00022475"/>
    </source>
</evidence>
<feature type="domain" description="Major facilitator superfamily (MFS) profile" evidence="7">
    <location>
        <begin position="22"/>
        <end position="396"/>
    </location>
</feature>
<proteinExistence type="predicted"/>
<dbReference type="PANTHER" id="PTHR43124:SF3">
    <property type="entry name" value="CHLORAMPHENICOL EFFLUX PUMP RV0191"/>
    <property type="match status" value="1"/>
</dbReference>
<feature type="transmembrane region" description="Helical" evidence="6">
    <location>
        <begin position="156"/>
        <end position="174"/>
    </location>
</feature>
<accession>A0A7W0HKY4</accession>
<dbReference type="InterPro" id="IPR036259">
    <property type="entry name" value="MFS_trans_sf"/>
</dbReference>
<dbReference type="Gene3D" id="1.20.1250.20">
    <property type="entry name" value="MFS general substrate transporter like domains"/>
    <property type="match status" value="2"/>
</dbReference>
<comment type="caution">
    <text evidence="8">The sequence shown here is derived from an EMBL/GenBank/DDBJ whole genome shotgun (WGS) entry which is preliminary data.</text>
</comment>
<feature type="transmembrane region" description="Helical" evidence="6">
    <location>
        <begin position="286"/>
        <end position="303"/>
    </location>
</feature>
<name>A0A7W0HKY4_9BACT</name>